<organism evidence="1 2">
    <name type="scientific">Klebsiella oxytoca</name>
    <dbReference type="NCBI Taxonomy" id="571"/>
    <lineage>
        <taxon>Bacteria</taxon>
        <taxon>Pseudomonadati</taxon>
        <taxon>Pseudomonadota</taxon>
        <taxon>Gammaproteobacteria</taxon>
        <taxon>Enterobacterales</taxon>
        <taxon>Enterobacteriaceae</taxon>
        <taxon>Klebsiella/Raoultella group</taxon>
        <taxon>Klebsiella</taxon>
    </lineage>
</organism>
<dbReference type="EMBL" id="QJJG01000005">
    <property type="protein sequence ID" value="PXW46349.1"/>
    <property type="molecule type" value="Genomic_DNA"/>
</dbReference>
<dbReference type="RefSeq" id="WP_110273407.1">
    <property type="nucleotide sequence ID" value="NZ_QJJG01000005.1"/>
</dbReference>
<sequence>MLLLRAKTATINNITFFADDTDEDQFWYLPGDIHLAEWDGKPIFSLIKYTGDAEHQQGGYINFEVNTKINEDELNHAFSEYLRKMSIDNKNARKAQVPYDKGVVNFVVLDAKNTNSLLISSQSPSLVADNSAIFSAKLTPEQTVILQAAFNQAQAPVGVVYNLTYTGITPALKVNVQAKFENIYKQFDIKFGANIPIPTEPPATFWLGFDSVIKKLIQNQDLIITVSESLPSTEAEKEKTWALEWVKEEILKSFFSATLKPNENANPQAKTTSESLLEMLLTGTKDKDAQKSTLIPCGSLELKLQRLQEIKTLNFNYSSAKAITQSATPQNFIGNEKLRVKKEPPYYIEVNVNDPFFQKTDLLVFGPDGFTERQLKSASVSIGYNNNYYTSPSFEGDNGKWEKQIARSQNPHELFEVQANFIFKSANLSGYEGNSTYQYARQISPQIIYLDPADILTFNSIKIMPIKQLKWENYEQITVTLNYQDDNQRQRTKQYDFCQEQAAPQYFKYRCLTDKPWEIKYIITWYRLDGTSSTTQGRINASMLPVGDAQ</sequence>
<comment type="caution">
    <text evidence="1">The sequence shown here is derived from an EMBL/GenBank/DDBJ whole genome shotgun (WGS) entry which is preliminary data.</text>
</comment>
<gene>
    <name evidence="1" type="ORF">DET57_10519</name>
</gene>
<dbReference type="Proteomes" id="UP000247485">
    <property type="component" value="Unassembled WGS sequence"/>
</dbReference>
<protein>
    <submittedName>
        <fullName evidence="1">Uncharacterized protein</fullName>
    </submittedName>
</protein>
<evidence type="ECO:0000313" key="1">
    <source>
        <dbReference type="EMBL" id="PXW46349.1"/>
    </source>
</evidence>
<dbReference type="AlphaFoldDB" id="A0A318FZR8"/>
<proteinExistence type="predicted"/>
<accession>A0A318FZR8</accession>
<name>A0A318FZR8_KLEOX</name>
<evidence type="ECO:0000313" key="2">
    <source>
        <dbReference type="Proteomes" id="UP000247485"/>
    </source>
</evidence>
<reference evidence="1 2" key="1">
    <citation type="submission" date="2018-05" db="EMBL/GenBank/DDBJ databases">
        <title>Freshwater and sediment microbial communities from various areas in North America, analyzing microbe dynamics in response to fracking.</title>
        <authorList>
            <person name="Lamendella R."/>
        </authorList>
    </citation>
    <scope>NUCLEOTIDE SEQUENCE [LARGE SCALE GENOMIC DNA]</scope>
    <source>
        <strain evidence="1 2">67</strain>
    </source>
</reference>